<dbReference type="InterPro" id="IPR011990">
    <property type="entry name" value="TPR-like_helical_dom_sf"/>
</dbReference>
<evidence type="ECO:0000313" key="2">
    <source>
        <dbReference type="Proteomes" id="UP001500729"/>
    </source>
</evidence>
<reference evidence="2" key="1">
    <citation type="journal article" date="2019" name="Int. J. Syst. Evol. Microbiol.">
        <title>The Global Catalogue of Microorganisms (GCM) 10K type strain sequencing project: providing services to taxonomists for standard genome sequencing and annotation.</title>
        <authorList>
            <consortium name="The Broad Institute Genomics Platform"/>
            <consortium name="The Broad Institute Genome Sequencing Center for Infectious Disease"/>
            <person name="Wu L."/>
            <person name="Ma J."/>
        </authorList>
    </citation>
    <scope>NUCLEOTIDE SEQUENCE [LARGE SCALE GENOMIC DNA]</scope>
    <source>
        <strain evidence="2">JCM 10303</strain>
    </source>
</reference>
<sequence length="471" mass="50733">MAYNEQLAALMREAGFLKEDGSVGLKVFARAAGRHAGKTFTHTYVQRWLSGMVPRDPQVRKAVAQALSERLGRRVGLEEVGFASGETMPADLGLSYPTKALDGIAAVTSLWRADLDQASALLVAPANVAAWNEASLSWLVAARHDMVNGTGKRRVTTADITGLRSMTDMFDRLDGQHGGGHARRALIEFLGTDLGGLLRGSYDDKVGRELYKAAAQATLLGAWMSYDAGLHGLAQRYFIQALRLADESGDRLLGASILDAMSHQATFLGNYREAANLARAARMGTASSGSASAAAHFYSMEARALARLGEAADCDRAMAAAVREFERRKPDDDPADWFGYFNEAELAAELGHCNRDLGRAVDATTYATQSLGPVESGYVRSDFFVTMVLADAYLDQGEAEKACEVALGALEIGEQLKSARCEAYVGEFRQRLSGVGSSAVVKDFVDQVSGTRLWTPEDARRAPSRDATLLT</sequence>
<keyword evidence="2" id="KW-1185">Reference proteome</keyword>
<protein>
    <submittedName>
        <fullName evidence="1">XRE family transcriptional regulator</fullName>
    </submittedName>
</protein>
<proteinExistence type="predicted"/>
<organism evidence="1 2">
    <name type="scientific">Saccharopolyspora erythraea</name>
    <name type="common">Streptomyces erythraeus</name>
    <dbReference type="NCBI Taxonomy" id="1836"/>
    <lineage>
        <taxon>Bacteria</taxon>
        <taxon>Bacillati</taxon>
        <taxon>Actinomycetota</taxon>
        <taxon>Actinomycetes</taxon>
        <taxon>Pseudonocardiales</taxon>
        <taxon>Pseudonocardiaceae</taxon>
        <taxon>Saccharopolyspora</taxon>
    </lineage>
</organism>
<dbReference type="SUPFAM" id="SSF48452">
    <property type="entry name" value="TPR-like"/>
    <property type="match status" value="1"/>
</dbReference>
<dbReference type="Gene3D" id="1.25.40.10">
    <property type="entry name" value="Tetratricopeptide repeat domain"/>
    <property type="match status" value="1"/>
</dbReference>
<comment type="caution">
    <text evidence="1">The sequence shown here is derived from an EMBL/GenBank/DDBJ whole genome shotgun (WGS) entry which is preliminary data.</text>
</comment>
<evidence type="ECO:0000313" key="1">
    <source>
        <dbReference type="EMBL" id="GAA0533724.1"/>
    </source>
</evidence>
<name>A0ABP3N5T3_SACER</name>
<dbReference type="Proteomes" id="UP001500729">
    <property type="component" value="Unassembled WGS sequence"/>
</dbReference>
<dbReference type="EMBL" id="BAAAGS010000022">
    <property type="protein sequence ID" value="GAA0533724.1"/>
    <property type="molecule type" value="Genomic_DNA"/>
</dbReference>
<dbReference type="RefSeq" id="WP_009944857.1">
    <property type="nucleotide sequence ID" value="NZ_BAAAGS010000022.1"/>
</dbReference>
<accession>A0ABP3N5T3</accession>
<gene>
    <name evidence="1" type="ORF">GCM10009533_36080</name>
</gene>